<evidence type="ECO:0000313" key="2">
    <source>
        <dbReference type="EMBL" id="KAJ1135907.1"/>
    </source>
</evidence>
<accession>A0AAV7Q8K5</accession>
<evidence type="ECO:0000256" key="1">
    <source>
        <dbReference type="SAM" id="MobiDB-lite"/>
    </source>
</evidence>
<dbReference type="AlphaFoldDB" id="A0AAV7Q8K5"/>
<protein>
    <submittedName>
        <fullName evidence="2">Uncharacterized protein</fullName>
    </submittedName>
</protein>
<evidence type="ECO:0000313" key="3">
    <source>
        <dbReference type="Proteomes" id="UP001066276"/>
    </source>
</evidence>
<gene>
    <name evidence="2" type="ORF">NDU88_002336</name>
</gene>
<name>A0AAV7Q8K5_PLEWA</name>
<reference evidence="2" key="1">
    <citation type="journal article" date="2022" name="bioRxiv">
        <title>Sequencing and chromosome-scale assembly of the giantPleurodeles waltlgenome.</title>
        <authorList>
            <person name="Brown T."/>
            <person name="Elewa A."/>
            <person name="Iarovenko S."/>
            <person name="Subramanian E."/>
            <person name="Araus A.J."/>
            <person name="Petzold A."/>
            <person name="Susuki M."/>
            <person name="Suzuki K.-i.T."/>
            <person name="Hayashi T."/>
            <person name="Toyoda A."/>
            <person name="Oliveira C."/>
            <person name="Osipova E."/>
            <person name="Leigh N.D."/>
            <person name="Simon A."/>
            <person name="Yun M.H."/>
        </authorList>
    </citation>
    <scope>NUCLEOTIDE SEQUENCE</scope>
    <source>
        <strain evidence="2">20211129_DDA</strain>
        <tissue evidence="2">Liver</tissue>
    </source>
</reference>
<comment type="caution">
    <text evidence="2">The sequence shown here is derived from an EMBL/GenBank/DDBJ whole genome shotgun (WGS) entry which is preliminary data.</text>
</comment>
<dbReference type="Proteomes" id="UP001066276">
    <property type="component" value="Chromosome 6"/>
</dbReference>
<feature type="region of interest" description="Disordered" evidence="1">
    <location>
        <begin position="1"/>
        <end position="36"/>
    </location>
</feature>
<feature type="compositionally biased region" description="Low complexity" evidence="1">
    <location>
        <begin position="9"/>
        <end position="36"/>
    </location>
</feature>
<organism evidence="2 3">
    <name type="scientific">Pleurodeles waltl</name>
    <name type="common">Iberian ribbed newt</name>
    <dbReference type="NCBI Taxonomy" id="8319"/>
    <lineage>
        <taxon>Eukaryota</taxon>
        <taxon>Metazoa</taxon>
        <taxon>Chordata</taxon>
        <taxon>Craniata</taxon>
        <taxon>Vertebrata</taxon>
        <taxon>Euteleostomi</taxon>
        <taxon>Amphibia</taxon>
        <taxon>Batrachia</taxon>
        <taxon>Caudata</taxon>
        <taxon>Salamandroidea</taxon>
        <taxon>Salamandridae</taxon>
        <taxon>Pleurodelinae</taxon>
        <taxon>Pleurodeles</taxon>
    </lineage>
</organism>
<sequence>MDSRSPHQTAIAEESAASAPETAAAEETSAVAPEPAGVLETAATCTRHCYRVRDLSYPYQRQPLPAVDCYCGRELNTRECCCARDLNSEHQGLLLHNVLHLCAMETAAAEEISGAVCEAQLLQKRPQQPATGTAAACT</sequence>
<dbReference type="EMBL" id="JANPWB010000010">
    <property type="protein sequence ID" value="KAJ1135907.1"/>
    <property type="molecule type" value="Genomic_DNA"/>
</dbReference>
<keyword evidence="3" id="KW-1185">Reference proteome</keyword>
<proteinExistence type="predicted"/>